<evidence type="ECO:0000313" key="2">
    <source>
        <dbReference type="Proteomes" id="UP000184236"/>
    </source>
</evidence>
<gene>
    <name evidence="1" type="ORF">SAMN05444408_101470</name>
</gene>
<dbReference type="AlphaFoldDB" id="A0A1M4TN53"/>
<protein>
    <submittedName>
        <fullName evidence="1">Uncharacterized protein</fullName>
    </submittedName>
</protein>
<name>A0A1M4TN53_9FLAO</name>
<reference evidence="2" key="1">
    <citation type="submission" date="2016-11" db="EMBL/GenBank/DDBJ databases">
        <authorList>
            <person name="Varghese N."/>
            <person name="Submissions S."/>
        </authorList>
    </citation>
    <scope>NUCLEOTIDE SEQUENCE [LARGE SCALE GENOMIC DNA]</scope>
    <source>
        <strain evidence="2">DSM 26898</strain>
    </source>
</reference>
<dbReference type="Proteomes" id="UP000184236">
    <property type="component" value="Unassembled WGS sequence"/>
</dbReference>
<proteinExistence type="predicted"/>
<dbReference type="EMBL" id="FQVO01000001">
    <property type="protein sequence ID" value="SHE45816.1"/>
    <property type="molecule type" value="Genomic_DNA"/>
</dbReference>
<accession>A0A1M4TN53</accession>
<evidence type="ECO:0000313" key="1">
    <source>
        <dbReference type="EMBL" id="SHE45816.1"/>
    </source>
</evidence>
<sequence length="53" mass="6441">MRINYYNMYFMQINENSIIKKTKEQYRQSNSSASYNSLKLKTFLFFERAIVTS</sequence>
<organism evidence="1 2">
    <name type="scientific">Chryseobacterium takakiae</name>
    <dbReference type="NCBI Taxonomy" id="1302685"/>
    <lineage>
        <taxon>Bacteria</taxon>
        <taxon>Pseudomonadati</taxon>
        <taxon>Bacteroidota</taxon>
        <taxon>Flavobacteriia</taxon>
        <taxon>Flavobacteriales</taxon>
        <taxon>Weeksellaceae</taxon>
        <taxon>Chryseobacterium group</taxon>
        <taxon>Chryseobacterium</taxon>
    </lineage>
</organism>
<keyword evidence="2" id="KW-1185">Reference proteome</keyword>